<feature type="signal peptide" evidence="1">
    <location>
        <begin position="1"/>
        <end position="24"/>
    </location>
</feature>
<reference evidence="2" key="1">
    <citation type="submission" date="2020-10" db="EMBL/GenBank/DDBJ databases">
        <authorList>
            <person name="Gilroy R."/>
        </authorList>
    </citation>
    <scope>NUCLEOTIDE SEQUENCE</scope>
    <source>
        <strain evidence="2">D3-1215</strain>
    </source>
</reference>
<proteinExistence type="predicted"/>
<evidence type="ECO:0000256" key="1">
    <source>
        <dbReference type="SAM" id="SignalP"/>
    </source>
</evidence>
<comment type="caution">
    <text evidence="2">The sequence shown here is derived from an EMBL/GenBank/DDBJ whole genome shotgun (WGS) entry which is preliminary data.</text>
</comment>
<dbReference type="Proteomes" id="UP000823637">
    <property type="component" value="Unassembled WGS sequence"/>
</dbReference>
<gene>
    <name evidence="2" type="ORF">IAC32_06105</name>
</gene>
<feature type="chain" id="PRO_5039349912" evidence="1">
    <location>
        <begin position="25"/>
        <end position="1343"/>
    </location>
</feature>
<protein>
    <submittedName>
        <fullName evidence="2">Uncharacterized protein</fullName>
    </submittedName>
</protein>
<evidence type="ECO:0000313" key="2">
    <source>
        <dbReference type="EMBL" id="MBO8447300.1"/>
    </source>
</evidence>
<organism evidence="2 3">
    <name type="scientific">Candidatus Enterocola intestinipullorum</name>
    <dbReference type="NCBI Taxonomy" id="2840783"/>
    <lineage>
        <taxon>Bacteria</taxon>
        <taxon>Pseudomonadati</taxon>
        <taxon>Bacteroidota</taxon>
        <taxon>Bacteroidia</taxon>
        <taxon>Bacteroidales</taxon>
        <taxon>Candidatus Enterocola</taxon>
    </lineage>
</organism>
<sequence length="1343" mass="151459">MKSAKSVRLFLTALSITCTTWANAGEYWEDGNRDNMGGRVVSAEMRTFPVMSGTQSLESRIIAGDSIKMNFTVDLQWMNYRRVAATTAFQRTAMVRQISYKYRVGYRSSQNGTVTWFNNGAYIGGDIWVERPDDDPGHTGKLYSYYAKTRNWTFSDNYSADISTFLFDRDYYLVVEFMAKPTDVYDKEENAPSEQNRINLQDDPHYYRWQTLTITEDLSGNELSFVRKNPDTPDISFNEFNTPRMLVGSRETYVVYNHPDAELSVRLSKNGLLYKKDMGTATYYPVSTLVKGEGTRSPLPSVYSYRELTYQGPVNSWNASATLDRGLNASNPVYYMYDRQKEAEWYCALTGSEMSPYVLPFIRYNGLIEFPKAGGSGYGNAMISINHDGRVSADGESLNSDPAYWYEWRLRLGQIADNAGERSVGGREFSLQNANGYYTLQQLNGFLRESYWRIFGYENPTSSQRSKDMLSLSSDETYFPKSNVLQFEVLPAVSIPAPTAEESAAVECCVIPDTAVAAYGPDDVIVVYAKDAETGGYSPSLYGLEYFWEVSYDGANWQSVEDANIAAFRLNQSDLSFNVIANADKDLIMKSSILEGRSRVCIRQACLLNSFSSDQQSSLYNYKKEDGRWYIKISSDGYHTFKPLEVGGLEVLAVDEDGNESEFEDEEICRGDEFFTKSLKWFSDNENGIVEYSVSKLGENGEETELSSGINEFELPETDESAIYRLYANFCNQRIYRDVKFTINELPKIDVKQITSNQIIVKTDSVAGKVEILSRGGDIEIGFSQIGQGEDYYYRKVVPYTSPELVSTDFSDYGNEQCVGYIVLKAWDFEAESGIGFDEASTTQLRAYCSRKQQEENDAIVAAAVNRNVEENAWKEIPDPTALLLEQAGAKYYLRKSDPLTPCMSDSVLVKVDAVSPIINNIIAFSDLEHAGKDTIYVNAGTRIPDIISYTVEGGYGKPVEESAYSYVYQWIFRYDRGVWQDLKRYTDSGRSSVSQSHVSLMNQNDIVDRDMEIARVVISRINAEESTQYCDTSNILRIATETYLDERNVRVVNDGACAGSDISIVINEDFDTREYRLIYSSDDPRVSIVADEANPSILHLRDTRDSLNVYIARENIQTGAHSNQIVVPVSVVPSHASFTMIADGEEMRILDYGEETFNVRPGTLVQFKDESEGEDLVYAWSLQVQHWLADDIEGDVSNLQNPYCYLYNQGENRIRLKVMARRPDGGYCSSEVTADNIFVQGLPVSRSLPAGSSFIEDNEVVEEIMEEQSAWIEVYPTILTATGRTVHLRSNTDLLEYSLFDGSGRILMRGEFNGMGDLQVPQVPGGVCILEVNGRTFKLLNQ</sequence>
<keyword evidence="1" id="KW-0732">Signal</keyword>
<name>A0A9D9HAM3_9BACT</name>
<reference evidence="2" key="2">
    <citation type="journal article" date="2021" name="PeerJ">
        <title>Extensive microbial diversity within the chicken gut microbiome revealed by metagenomics and culture.</title>
        <authorList>
            <person name="Gilroy R."/>
            <person name="Ravi A."/>
            <person name="Getino M."/>
            <person name="Pursley I."/>
            <person name="Horton D.L."/>
            <person name="Alikhan N.F."/>
            <person name="Baker D."/>
            <person name="Gharbi K."/>
            <person name="Hall N."/>
            <person name="Watson M."/>
            <person name="Adriaenssens E.M."/>
            <person name="Foster-Nyarko E."/>
            <person name="Jarju S."/>
            <person name="Secka A."/>
            <person name="Antonio M."/>
            <person name="Oren A."/>
            <person name="Chaudhuri R.R."/>
            <person name="La Ragione R."/>
            <person name="Hildebrand F."/>
            <person name="Pallen M.J."/>
        </authorList>
    </citation>
    <scope>NUCLEOTIDE SEQUENCE</scope>
    <source>
        <strain evidence="2">D3-1215</strain>
    </source>
</reference>
<dbReference type="EMBL" id="JADIMR010000091">
    <property type="protein sequence ID" value="MBO8447300.1"/>
    <property type="molecule type" value="Genomic_DNA"/>
</dbReference>
<accession>A0A9D9HAM3</accession>
<evidence type="ECO:0000313" key="3">
    <source>
        <dbReference type="Proteomes" id="UP000823637"/>
    </source>
</evidence>